<comment type="similarity">
    <text evidence="9">Belongs to the CRISPR-associated endonuclease Cas1 family.</text>
</comment>
<feature type="binding site" evidence="9">
    <location>
        <position position="240"/>
    </location>
    <ligand>
        <name>Mn(2+)</name>
        <dbReference type="ChEBI" id="CHEBI:29035"/>
    </ligand>
</feature>
<evidence type="ECO:0000256" key="3">
    <source>
        <dbReference type="ARBA" id="ARBA00022759"/>
    </source>
</evidence>
<keyword evidence="4 9" id="KW-0378">Hydrolase</keyword>
<evidence type="ECO:0000256" key="2">
    <source>
        <dbReference type="ARBA" id="ARBA00022723"/>
    </source>
</evidence>
<dbReference type="EMBL" id="CP000102">
    <property type="protein sequence ID" value="ABC56825.1"/>
    <property type="molecule type" value="Genomic_DNA"/>
</dbReference>
<sequence>MLNIGCDTIKEPLYINSNGILYRKENTLKFKNKEVDTSIPIHAINEINCYGKVSLRSGAISLLQKEKIIINFFNKYGYYEGSLYPKIALNSGVIVVKQALTYNNENKRCFIAKEMVNGMKHNMIKTLKYYKKKGKDVDEHIQNLENESILDGNINRILSSEGKLWQSYYPSFDNITKKFPIEKREFKPPKNEMNSLISYGNSLLYTTTLSEIYHTYLHPSISFLHEPRERRFSLACDLADIFKPLIISRTIFKLVNTNIINEKHFKKDVGVYLNEKGRQKFIQEYNNKLKTTIKHPQIKKKVSYRYLIRLEGYKLIKHILEDKTYESFKTWW</sequence>
<evidence type="ECO:0000256" key="6">
    <source>
        <dbReference type="ARBA" id="ARBA00023118"/>
    </source>
</evidence>
<keyword evidence="3 9" id="KW-0255">Endonuclease</keyword>
<dbReference type="Gene3D" id="3.100.10.20">
    <property type="entry name" value="CRISPR-associated endonuclease Cas1, N-terminal domain"/>
    <property type="match status" value="1"/>
</dbReference>
<keyword evidence="6 9" id="KW-0051">Antiviral defense</keyword>
<dbReference type="InterPro" id="IPR042211">
    <property type="entry name" value="CRISPR-assoc_Cas1_N"/>
</dbReference>
<reference evidence="10 11" key="1">
    <citation type="journal article" date="2006" name="J. Bacteriol.">
        <title>The genome sequence of Methanosphaera stadtmanae reveals why this human intestinal archaeon is restricted to methanol and H2 for methane formation and ATP synthesis.</title>
        <authorList>
            <person name="Fricke W.F."/>
            <person name="Seedorf H."/>
            <person name="Henne A."/>
            <person name="Kruer M."/>
            <person name="Liesegang H."/>
            <person name="Hedderich R."/>
            <person name="Gottschalk G."/>
            <person name="Thauer R.K."/>
        </authorList>
    </citation>
    <scope>NUCLEOTIDE SEQUENCE [LARGE SCALE GENOMIC DNA]</scope>
    <source>
        <strain evidence="11">ATCC 43021 / DSM 3091 / JCM 11832 / MCB-3</strain>
    </source>
</reference>
<gene>
    <name evidence="9" type="primary">cas1</name>
    <name evidence="10" type="ordered locus">Msp_0424</name>
</gene>
<dbReference type="InterPro" id="IPR042206">
    <property type="entry name" value="CRISPR-assoc_Cas1_C"/>
</dbReference>
<comment type="function">
    <text evidence="9">CRISPR (clustered regularly interspaced short palindromic repeat), is an adaptive immune system that provides protection against mobile genetic elements (viruses, transposable elements and conjugative plasmids). CRISPR clusters contain spacers, sequences complementary to antecedent mobile elements, and target invading nucleic acids. CRISPR clusters are transcribed and processed into CRISPR RNA (crRNA). Acts as a dsDNA endonuclease. Involved in the integration of spacer DNA into the CRISPR cassette.</text>
</comment>
<dbReference type="PANTHER" id="PTHR43219">
    <property type="entry name" value="CRISPR-ASSOCIATED ENDONUCLEASE CAS1"/>
    <property type="match status" value="1"/>
</dbReference>
<dbReference type="NCBIfam" id="TIGR00287">
    <property type="entry name" value="cas1"/>
    <property type="match status" value="1"/>
</dbReference>
<dbReference type="CDD" id="cd09722">
    <property type="entry name" value="Cas1_I-B"/>
    <property type="match status" value="1"/>
</dbReference>
<feature type="binding site" evidence="9">
    <location>
        <position position="225"/>
    </location>
    <ligand>
        <name>Mn(2+)</name>
        <dbReference type="ChEBI" id="CHEBI:29035"/>
    </ligand>
</feature>
<feature type="binding site" evidence="9">
    <location>
        <position position="161"/>
    </location>
    <ligand>
        <name>Mn(2+)</name>
        <dbReference type="ChEBI" id="CHEBI:29035"/>
    </ligand>
</feature>
<keyword evidence="7 9" id="KW-0238">DNA-binding</keyword>
<dbReference type="InterPro" id="IPR002729">
    <property type="entry name" value="CRISPR-assoc_Cas1"/>
</dbReference>
<evidence type="ECO:0000256" key="4">
    <source>
        <dbReference type="ARBA" id="ARBA00022801"/>
    </source>
</evidence>
<organism evidence="10 11">
    <name type="scientific">Methanosphaera stadtmanae (strain ATCC 43021 / DSM 3091 / JCM 11832 / MCB-3)</name>
    <dbReference type="NCBI Taxonomy" id="339860"/>
    <lineage>
        <taxon>Archaea</taxon>
        <taxon>Methanobacteriati</taxon>
        <taxon>Methanobacteriota</taxon>
        <taxon>Methanomada group</taxon>
        <taxon>Methanobacteria</taxon>
        <taxon>Methanobacteriales</taxon>
        <taxon>Methanobacteriaceae</taxon>
        <taxon>Methanosphaera</taxon>
    </lineage>
</organism>
<proteinExistence type="inferred from homology"/>
<protein>
    <recommendedName>
        <fullName evidence="9">CRISPR-associated endonuclease Cas1</fullName>
        <ecNumber evidence="9">3.1.-.-</ecNumber>
    </recommendedName>
</protein>
<dbReference type="InterPro" id="IPR019858">
    <property type="entry name" value="CRISPR-assoc_Cas1_HMARI/TNEAP"/>
</dbReference>
<dbReference type="GO" id="GO:0016787">
    <property type="term" value="F:hydrolase activity"/>
    <property type="evidence" value="ECO:0007669"/>
    <property type="project" value="UniProtKB-KW"/>
</dbReference>
<dbReference type="eggNOG" id="arCOG01452">
    <property type="taxonomic scope" value="Archaea"/>
</dbReference>
<evidence type="ECO:0000313" key="11">
    <source>
        <dbReference type="Proteomes" id="UP000001931"/>
    </source>
</evidence>
<evidence type="ECO:0000256" key="8">
    <source>
        <dbReference type="ARBA" id="ARBA00023211"/>
    </source>
</evidence>
<dbReference type="Gene3D" id="1.20.120.920">
    <property type="entry name" value="CRISPR-associated endonuclease Cas1, C-terminal domain"/>
    <property type="match status" value="1"/>
</dbReference>
<accession>Q2NH78</accession>
<dbReference type="HOGENOM" id="CLU_052779_2_0_2"/>
<evidence type="ECO:0000256" key="9">
    <source>
        <dbReference type="HAMAP-Rule" id="MF_01470"/>
    </source>
</evidence>
<dbReference type="GO" id="GO:0051607">
    <property type="term" value="P:defense response to virus"/>
    <property type="evidence" value="ECO:0007669"/>
    <property type="project" value="UniProtKB-UniRule"/>
</dbReference>
<keyword evidence="8 9" id="KW-0464">Manganese</keyword>
<keyword evidence="1 9" id="KW-0540">Nuclease</keyword>
<dbReference type="AlphaFoldDB" id="Q2NH78"/>
<name>Q2NH78_METST</name>
<keyword evidence="11" id="KW-1185">Reference proteome</keyword>
<evidence type="ECO:0000313" key="10">
    <source>
        <dbReference type="EMBL" id="ABC56825.1"/>
    </source>
</evidence>
<dbReference type="KEGG" id="mst:Msp_0424"/>
<keyword evidence="2 9" id="KW-0479">Metal-binding</keyword>
<comment type="cofactor">
    <cofactor evidence="9">
        <name>Mg(2+)</name>
        <dbReference type="ChEBI" id="CHEBI:18420"/>
    </cofactor>
    <cofactor evidence="9">
        <name>Mn(2+)</name>
        <dbReference type="ChEBI" id="CHEBI:29035"/>
    </cofactor>
</comment>
<dbReference type="GO" id="GO:0046872">
    <property type="term" value="F:metal ion binding"/>
    <property type="evidence" value="ECO:0007669"/>
    <property type="project" value="UniProtKB-UniRule"/>
</dbReference>
<dbReference type="Proteomes" id="UP000001931">
    <property type="component" value="Chromosome"/>
</dbReference>
<dbReference type="STRING" id="339860.Msp_0424"/>
<comment type="subunit">
    <text evidence="9">Homodimer, forms a heterotetramer with a Cas2 homodimer.</text>
</comment>
<evidence type="ECO:0000256" key="1">
    <source>
        <dbReference type="ARBA" id="ARBA00022722"/>
    </source>
</evidence>
<dbReference type="HAMAP" id="MF_01470">
    <property type="entry name" value="Cas1"/>
    <property type="match status" value="1"/>
</dbReference>
<keyword evidence="5 9" id="KW-0460">Magnesium</keyword>
<dbReference type="GO" id="GO:0043571">
    <property type="term" value="P:maintenance of CRISPR repeat elements"/>
    <property type="evidence" value="ECO:0007669"/>
    <property type="project" value="UniProtKB-UniRule"/>
</dbReference>
<dbReference type="GO" id="GO:0003677">
    <property type="term" value="F:DNA binding"/>
    <property type="evidence" value="ECO:0007669"/>
    <property type="project" value="UniProtKB-KW"/>
</dbReference>
<evidence type="ECO:0000256" key="5">
    <source>
        <dbReference type="ARBA" id="ARBA00022842"/>
    </source>
</evidence>
<evidence type="ECO:0000256" key="7">
    <source>
        <dbReference type="ARBA" id="ARBA00023125"/>
    </source>
</evidence>
<dbReference type="NCBIfam" id="TIGR03641">
    <property type="entry name" value="cas1_HMARI"/>
    <property type="match status" value="1"/>
</dbReference>
<dbReference type="PANTHER" id="PTHR43219:SF2">
    <property type="entry name" value="CRISPR-ASSOCIATED ENDONUCLEASE CAS1"/>
    <property type="match status" value="1"/>
</dbReference>
<dbReference type="Pfam" id="PF01867">
    <property type="entry name" value="Cas_Cas1"/>
    <property type="match status" value="1"/>
</dbReference>
<dbReference type="GO" id="GO:0004520">
    <property type="term" value="F:DNA endonuclease activity"/>
    <property type="evidence" value="ECO:0007669"/>
    <property type="project" value="InterPro"/>
</dbReference>
<dbReference type="EC" id="3.1.-.-" evidence="9"/>